<accession>A0A7W8DSH4</accession>
<evidence type="ECO:0000256" key="1">
    <source>
        <dbReference type="SAM" id="MobiDB-lite"/>
    </source>
</evidence>
<name>A0A7W8DSH4_9BACT</name>
<comment type="caution">
    <text evidence="2">The sequence shown here is derived from an EMBL/GenBank/DDBJ whole genome shotgun (WGS) entry which is preliminary data.</text>
</comment>
<dbReference type="AlphaFoldDB" id="A0A7W8DSH4"/>
<dbReference type="Proteomes" id="UP000534294">
    <property type="component" value="Unassembled WGS sequence"/>
</dbReference>
<organism evidence="2 3">
    <name type="scientific">Prosthecobacter dejongeii</name>
    <dbReference type="NCBI Taxonomy" id="48465"/>
    <lineage>
        <taxon>Bacteria</taxon>
        <taxon>Pseudomonadati</taxon>
        <taxon>Verrucomicrobiota</taxon>
        <taxon>Verrucomicrobiia</taxon>
        <taxon>Verrucomicrobiales</taxon>
        <taxon>Verrucomicrobiaceae</taxon>
        <taxon>Prosthecobacter</taxon>
    </lineage>
</organism>
<sequence length="174" mass="19551">MAVKLSANYSKKLGLPQYSSHSFSASVEIELTDISQVEAEVQKLYQLLQHSVDQEIQEPGFVPQASNGHAQANHRNYPSQGQIRQQSKSPRQPRANGDAWNCTDGQRGFILRIVSDNNLEKQEAEDLSQQLFGLGVKQLNKMQASQLIEDLLVKAGKPARQTRWQQRPTQRQAA</sequence>
<dbReference type="EMBL" id="JACHIF010000010">
    <property type="protein sequence ID" value="MBB5039846.1"/>
    <property type="molecule type" value="Genomic_DNA"/>
</dbReference>
<proteinExistence type="predicted"/>
<gene>
    <name evidence="2" type="ORF">HNQ64_004124</name>
</gene>
<keyword evidence="3" id="KW-1185">Reference proteome</keyword>
<feature type="compositionally biased region" description="Polar residues" evidence="1">
    <location>
        <begin position="64"/>
        <end position="90"/>
    </location>
</feature>
<protein>
    <submittedName>
        <fullName evidence="2">Uncharacterized protein</fullName>
    </submittedName>
</protein>
<feature type="region of interest" description="Disordered" evidence="1">
    <location>
        <begin position="61"/>
        <end position="101"/>
    </location>
</feature>
<dbReference type="RefSeq" id="WP_184211997.1">
    <property type="nucleotide sequence ID" value="NZ_JACHIF010000010.1"/>
</dbReference>
<evidence type="ECO:0000313" key="2">
    <source>
        <dbReference type="EMBL" id="MBB5039846.1"/>
    </source>
</evidence>
<evidence type="ECO:0000313" key="3">
    <source>
        <dbReference type="Proteomes" id="UP000534294"/>
    </source>
</evidence>
<reference evidence="2 3" key="1">
    <citation type="submission" date="2020-08" db="EMBL/GenBank/DDBJ databases">
        <title>Genomic Encyclopedia of Type Strains, Phase IV (KMG-IV): sequencing the most valuable type-strain genomes for metagenomic binning, comparative biology and taxonomic classification.</title>
        <authorList>
            <person name="Goeker M."/>
        </authorList>
    </citation>
    <scope>NUCLEOTIDE SEQUENCE [LARGE SCALE GENOMIC DNA]</scope>
    <source>
        <strain evidence="2 3">DSM 12251</strain>
    </source>
</reference>